<keyword evidence="5 9" id="KW-0812">Transmembrane</keyword>
<evidence type="ECO:0000313" key="12">
    <source>
        <dbReference type="Proteomes" id="UP001198439"/>
    </source>
</evidence>
<evidence type="ECO:0000256" key="5">
    <source>
        <dbReference type="ARBA" id="ARBA00022692"/>
    </source>
</evidence>
<dbReference type="InterPro" id="IPR051088">
    <property type="entry name" value="PTS_Sugar-EIIC/EIIB"/>
</dbReference>
<dbReference type="Pfam" id="PF02378">
    <property type="entry name" value="PTS_EIIC"/>
    <property type="match status" value="1"/>
</dbReference>
<evidence type="ECO:0000256" key="9">
    <source>
        <dbReference type="SAM" id="Phobius"/>
    </source>
</evidence>
<dbReference type="GO" id="GO:0009401">
    <property type="term" value="P:phosphoenolpyruvate-dependent sugar phosphotransferase system"/>
    <property type="evidence" value="ECO:0007669"/>
    <property type="project" value="InterPro"/>
</dbReference>
<organism evidence="11 12">
    <name type="scientific">Faecalibacillus faecis</name>
    <dbReference type="NCBI Taxonomy" id="1982628"/>
    <lineage>
        <taxon>Bacteria</taxon>
        <taxon>Bacillati</taxon>
        <taxon>Bacillota</taxon>
        <taxon>Erysipelotrichia</taxon>
        <taxon>Erysipelotrichales</taxon>
        <taxon>Coprobacillaceae</taxon>
        <taxon>Faecalibacillus</taxon>
    </lineage>
</organism>
<feature type="transmembrane region" description="Helical" evidence="9">
    <location>
        <begin position="119"/>
        <end position="140"/>
    </location>
</feature>
<evidence type="ECO:0000259" key="10">
    <source>
        <dbReference type="PROSITE" id="PS51105"/>
    </source>
</evidence>
<reference evidence="11" key="1">
    <citation type="submission" date="2021-10" db="EMBL/GenBank/DDBJ databases">
        <title>Collection of gut derived symbiotic bacterial strains cultured from healthy donors.</title>
        <authorList>
            <person name="Lin H."/>
            <person name="Littmann E."/>
            <person name="Kohout C."/>
            <person name="Pamer E.G."/>
        </authorList>
    </citation>
    <scope>NUCLEOTIDE SEQUENCE</scope>
    <source>
        <strain evidence="11">DFI.4.48</strain>
    </source>
</reference>
<feature type="domain" description="PTS EIIC type-3" evidence="10">
    <location>
        <begin position="1"/>
        <end position="388"/>
    </location>
</feature>
<comment type="function">
    <text evidence="8">The phosphoenolpyruvate-dependent sugar phosphotransferase system (PTS), a major carbohydrate active -transport system, catalyzes the phosphorylation of incoming sugar substrates concomitant with their translocation across the cell membrane.</text>
</comment>
<feature type="transmembrane region" description="Helical" evidence="9">
    <location>
        <begin position="160"/>
        <end position="180"/>
    </location>
</feature>
<feature type="transmembrane region" description="Helical" evidence="9">
    <location>
        <begin position="371"/>
        <end position="392"/>
    </location>
</feature>
<evidence type="ECO:0000256" key="6">
    <source>
        <dbReference type="ARBA" id="ARBA00022989"/>
    </source>
</evidence>
<feature type="transmembrane region" description="Helical" evidence="9">
    <location>
        <begin position="24"/>
        <end position="45"/>
    </location>
</feature>
<dbReference type="NCBIfam" id="TIGR00410">
    <property type="entry name" value="lacE"/>
    <property type="match status" value="1"/>
</dbReference>
<dbReference type="Proteomes" id="UP001198439">
    <property type="component" value="Unassembled WGS sequence"/>
</dbReference>
<feature type="transmembrane region" description="Helical" evidence="9">
    <location>
        <begin position="90"/>
        <end position="107"/>
    </location>
</feature>
<keyword evidence="7 8" id="KW-0472">Membrane</keyword>
<feature type="transmembrane region" description="Helical" evidence="9">
    <location>
        <begin position="259"/>
        <end position="282"/>
    </location>
</feature>
<keyword evidence="4 8" id="KW-0762">Sugar transport</keyword>
<gene>
    <name evidence="11" type="ORF">LJD69_02995</name>
</gene>
<dbReference type="InterPro" id="IPR003352">
    <property type="entry name" value="PTS_EIIC"/>
</dbReference>
<keyword evidence="3 8" id="KW-1003">Cell membrane</keyword>
<evidence type="ECO:0000256" key="3">
    <source>
        <dbReference type="ARBA" id="ARBA00022475"/>
    </source>
</evidence>
<name>A0AAW4VSM7_9FIRM</name>
<evidence type="ECO:0000313" key="11">
    <source>
        <dbReference type="EMBL" id="MCB8609564.1"/>
    </source>
</evidence>
<dbReference type="AlphaFoldDB" id="A0AAW4VSM7"/>
<comment type="subcellular location">
    <subcellularLocation>
        <location evidence="1">Cell membrane</location>
        <topology evidence="1">Multi-pass membrane protein</topology>
    </subcellularLocation>
</comment>
<dbReference type="GO" id="GO:0008982">
    <property type="term" value="F:protein-N(PI)-phosphohistidine-sugar phosphotransferase activity"/>
    <property type="evidence" value="ECO:0007669"/>
    <property type="project" value="UniProtKB-UniRule"/>
</dbReference>
<dbReference type="PIRSF" id="PIRSF006351">
    <property type="entry name" value="PTS_EIIC-Cellobiose"/>
    <property type="match status" value="1"/>
</dbReference>
<evidence type="ECO:0000256" key="2">
    <source>
        <dbReference type="ARBA" id="ARBA00022448"/>
    </source>
</evidence>
<sequence length="405" mass="44268">MNKFVPFLTKVGNNRYLAAIRDGISITIPFTIIGSIFMIIGNLPITGWDKIIKPYSSMLNAATNTTFGIIGLIGAISLGYFFSKMHNIDRITGTIISLVCFLLATLNDKFTINIDNFGSTGLFSAIIVSLITIEIVEFFIRKKIVIKLPDSVPPAVGKSFEALIPAGVSIILFWCLRVLLNIDINSVITAIFKPFVFALNTLPGAVLIMFIILLLWFAGIHGNSLVGNLCLPFTMTYLTANAASFQAGQMPQYINAEGFYYFGMGLGGTGTTIGLAIAIAFFAKSKRYKTIGKLTLLPACFGINEPIIFGLPIVLNPVLFVPFIFTPIILQIITWFLMSFNIIGHVVTSIPWTTPPILSGFLVTGGNINAAIWQAIEVVLAVIAYLPFFKILDNQELLAEKNESK</sequence>
<dbReference type="PROSITE" id="PS51105">
    <property type="entry name" value="PTS_EIIC_TYPE_3"/>
    <property type="match status" value="1"/>
</dbReference>
<dbReference type="PANTHER" id="PTHR33989:SF4">
    <property type="entry name" value="PTS SYSTEM N,N'-DIACETYLCHITOBIOSE-SPECIFIC EIIC COMPONENT"/>
    <property type="match status" value="1"/>
</dbReference>
<comment type="caution">
    <text evidence="11">The sequence shown here is derived from an EMBL/GenBank/DDBJ whole genome shotgun (WGS) entry which is preliminary data.</text>
</comment>
<dbReference type="RefSeq" id="WP_227279261.1">
    <property type="nucleotide sequence ID" value="NZ_JAJDKZ010000006.1"/>
</dbReference>
<feature type="transmembrane region" description="Helical" evidence="9">
    <location>
        <begin position="225"/>
        <end position="247"/>
    </location>
</feature>
<feature type="transmembrane region" description="Helical" evidence="9">
    <location>
        <begin position="195"/>
        <end position="218"/>
    </location>
</feature>
<dbReference type="GO" id="GO:0005886">
    <property type="term" value="C:plasma membrane"/>
    <property type="evidence" value="ECO:0007669"/>
    <property type="project" value="UniProtKB-SubCell"/>
</dbReference>
<dbReference type="GO" id="GO:1901264">
    <property type="term" value="P:carbohydrate derivative transport"/>
    <property type="evidence" value="ECO:0007669"/>
    <property type="project" value="TreeGrafter"/>
</dbReference>
<dbReference type="EMBL" id="JAJDKZ010000006">
    <property type="protein sequence ID" value="MCB8609564.1"/>
    <property type="molecule type" value="Genomic_DNA"/>
</dbReference>
<protein>
    <recommendedName>
        <fullName evidence="8">Permease IIC component</fullName>
    </recommendedName>
</protein>
<keyword evidence="2 8" id="KW-0813">Transport</keyword>
<feature type="transmembrane region" description="Helical" evidence="9">
    <location>
        <begin position="319"/>
        <end position="338"/>
    </location>
</feature>
<evidence type="ECO:0000256" key="7">
    <source>
        <dbReference type="ARBA" id="ARBA00023136"/>
    </source>
</evidence>
<dbReference type="PANTHER" id="PTHR33989">
    <property type="match status" value="1"/>
</dbReference>
<feature type="transmembrane region" description="Helical" evidence="9">
    <location>
        <begin position="65"/>
        <end position="83"/>
    </location>
</feature>
<keyword evidence="6 9" id="KW-1133">Transmembrane helix</keyword>
<dbReference type="InterPro" id="IPR004501">
    <property type="entry name" value="PTS_EIIC_3"/>
</dbReference>
<evidence type="ECO:0000256" key="8">
    <source>
        <dbReference type="PIRNR" id="PIRNR006351"/>
    </source>
</evidence>
<evidence type="ECO:0000256" key="4">
    <source>
        <dbReference type="ARBA" id="ARBA00022597"/>
    </source>
</evidence>
<dbReference type="InterPro" id="IPR004796">
    <property type="entry name" value="PTS_IIC_cello"/>
</dbReference>
<accession>A0AAW4VSM7</accession>
<evidence type="ECO:0000256" key="1">
    <source>
        <dbReference type="ARBA" id="ARBA00004651"/>
    </source>
</evidence>
<proteinExistence type="predicted"/>